<dbReference type="AlphaFoldDB" id="S3CPV9"/>
<dbReference type="STRING" id="1262450.S3CPV9"/>
<evidence type="ECO:0000313" key="2">
    <source>
        <dbReference type="Proteomes" id="UP000016923"/>
    </source>
</evidence>
<keyword evidence="2" id="KW-1185">Reference proteome</keyword>
<dbReference type="OrthoDB" id="3468019at2759"/>
<dbReference type="SUPFAM" id="SSF54427">
    <property type="entry name" value="NTF2-like"/>
    <property type="match status" value="1"/>
</dbReference>
<sequence>MALYISPALPAGTTADDPAVMFFSDFYRTSDNPDAHGVYVDQFTPDASVAMGSIKVEGQAAISAVRKGMWEKVAARHHAVHQIYPFGSGTNEYMLHGVVNYTAKDGSKSGKEWAAHAVLVPGAEGKLKLKLYHVYLDTAPPKA</sequence>
<dbReference type="OMA" id="KMRFYQV"/>
<reference evidence="1 2" key="1">
    <citation type="journal article" date="2013" name="BMC Genomics">
        <title>The genome and transcriptome of the pine saprophyte Ophiostoma piceae, and a comparison with the bark beetle-associated pine pathogen Grosmannia clavigera.</title>
        <authorList>
            <person name="Haridas S."/>
            <person name="Wang Y."/>
            <person name="Lim L."/>
            <person name="Massoumi Alamouti S."/>
            <person name="Jackman S."/>
            <person name="Docking R."/>
            <person name="Robertson G."/>
            <person name="Birol I."/>
            <person name="Bohlmann J."/>
            <person name="Breuil C."/>
        </authorList>
    </citation>
    <scope>NUCLEOTIDE SEQUENCE [LARGE SCALE GENOMIC DNA]</scope>
    <source>
        <strain evidence="1 2">UAMH 11346</strain>
    </source>
</reference>
<organism evidence="1 2">
    <name type="scientific">Ophiostoma piceae (strain UAMH 11346)</name>
    <name type="common">Sap stain fungus</name>
    <dbReference type="NCBI Taxonomy" id="1262450"/>
    <lineage>
        <taxon>Eukaryota</taxon>
        <taxon>Fungi</taxon>
        <taxon>Dikarya</taxon>
        <taxon>Ascomycota</taxon>
        <taxon>Pezizomycotina</taxon>
        <taxon>Sordariomycetes</taxon>
        <taxon>Sordariomycetidae</taxon>
        <taxon>Ophiostomatales</taxon>
        <taxon>Ophiostomataceae</taxon>
        <taxon>Ophiostoma</taxon>
    </lineage>
</organism>
<dbReference type="eggNOG" id="ENOG502S7KH">
    <property type="taxonomic scope" value="Eukaryota"/>
</dbReference>
<gene>
    <name evidence="1" type="ORF">F503_06601</name>
</gene>
<name>S3CPV9_OPHP1</name>
<dbReference type="InterPro" id="IPR032710">
    <property type="entry name" value="NTF2-like_dom_sf"/>
</dbReference>
<dbReference type="PANTHER" id="PTHR39401">
    <property type="entry name" value="SNOAL-LIKE DOMAIN-CONTAINING PROTEIN"/>
    <property type="match status" value="1"/>
</dbReference>
<dbReference type="EMBL" id="KE148176">
    <property type="protein sequence ID" value="EPE02625.1"/>
    <property type="molecule type" value="Genomic_DNA"/>
</dbReference>
<protein>
    <submittedName>
        <fullName evidence="1">Fungal specific transcription factor</fullName>
    </submittedName>
</protein>
<dbReference type="VEuPathDB" id="FungiDB:F503_06601"/>
<dbReference type="PANTHER" id="PTHR39401:SF1">
    <property type="entry name" value="SNOAL-LIKE DOMAIN-CONTAINING PROTEIN"/>
    <property type="match status" value="1"/>
</dbReference>
<evidence type="ECO:0000313" key="1">
    <source>
        <dbReference type="EMBL" id="EPE02625.1"/>
    </source>
</evidence>
<dbReference type="Proteomes" id="UP000016923">
    <property type="component" value="Unassembled WGS sequence"/>
</dbReference>
<accession>S3CPV9</accession>
<dbReference type="HOGENOM" id="CLU_107714_2_0_1"/>
<proteinExistence type="predicted"/>